<reference evidence="2" key="1">
    <citation type="submission" date="2023-06" db="EMBL/GenBank/DDBJ databases">
        <title>Genome-scale phylogeny and comparative genomics of the fungal order Sordariales.</title>
        <authorList>
            <consortium name="Lawrence Berkeley National Laboratory"/>
            <person name="Hensen N."/>
            <person name="Bonometti L."/>
            <person name="Westerberg I."/>
            <person name="Brannstrom I.O."/>
            <person name="Guillou S."/>
            <person name="Cros-Aarteil S."/>
            <person name="Calhoun S."/>
            <person name="Haridas S."/>
            <person name="Kuo A."/>
            <person name="Mondo S."/>
            <person name="Pangilinan J."/>
            <person name="Riley R."/>
            <person name="LaButti K."/>
            <person name="Andreopoulos B."/>
            <person name="Lipzen A."/>
            <person name="Chen C."/>
            <person name="Yanf M."/>
            <person name="Daum C."/>
            <person name="Ng V."/>
            <person name="Clum A."/>
            <person name="Steindorff A."/>
            <person name="Ohm R."/>
            <person name="Martin F."/>
            <person name="Silar P."/>
            <person name="Natvig D."/>
            <person name="Lalanne C."/>
            <person name="Gautier V."/>
            <person name="Ament-velasquez S.L."/>
            <person name="Kruys A."/>
            <person name="Hutchinson M.I."/>
            <person name="Powell A.J."/>
            <person name="Barry K."/>
            <person name="Miller A.N."/>
            <person name="Grigoriev I.V."/>
            <person name="Debuchy R."/>
            <person name="Gladieux P."/>
            <person name="Thoren M.H."/>
            <person name="Johannesson H."/>
        </authorList>
    </citation>
    <scope>NUCLEOTIDE SEQUENCE</scope>
    <source>
        <strain evidence="2">SMH3187-1</strain>
    </source>
</reference>
<proteinExistence type="predicted"/>
<dbReference type="EMBL" id="JAUKUD010000007">
    <property type="protein sequence ID" value="KAK0737895.1"/>
    <property type="molecule type" value="Genomic_DNA"/>
</dbReference>
<sequence>MDQLCPPPAPLGAQPKRVKHDLKPPAGLDKPKVVSDPLSADDDSDGDFHVPSRTARAAGRTLVKTPSSSRPHRTNKSIADHQLPVLTPPSTVSASRQPQPTRKAKGPPPVALDELDHRVAEDDNDAYPGVDDGDVENASAADDDDFDDVPDLDDQGLCDLERELRESDPRYIGEDEIEDDKLEEEDDGEESSNDDNSKWLEYPPVEDKSSSAVDTTSPGAEANITRFKDNILRLLTTMKRFCEQMWADSGEEKFDSFWDGLDVTTKPMAKGSFILLLRSDPAYLANGVLAGVLNEAMAILGRENLSFMDLRSLPLLPDDCQDWGCYLHTALRPLGEGESTTWGKLSIGDSLQEAGNYVGSSVNPIGGMRARSQAHRLAFRKRQPSGRGHYPFMARTGVNFRISVIARYSPEQVAASPNTALAEALMMVYLNSIRRYTWAAWNPPGICNVSDLMEHGAASRVRSEFPELCCSSPARSVVSRGKEADLSTIRIRLALDFVPDTRKNKFVGQTGGLLVGHASDVICHGKSRSPFVGRGTLGALKAKGEPIPEPAEDAQRHGDCGNCGLKPWWSLETYKPKTFTAKGKKSMKIDVVPIAGFHGYSSERRCDHCWFWSSTHGGEERPQAEWGNNDIRHPPERQCQNPKCMQTLPVGNTVTSYVFSHGIFQRCTNCYTYIKRNGYERYATFVAKLPRVIRKPAVPEDTQTIGAILNLPNMRMGCQNENCRAQEGSGRMHFEGTDRRCTACYYYKKNTAKERPRHVVEKTNAKRAKMPKKEKVDLGGCRNEHCRRPESAGGLFSGKDENRRCDACYRYSRDHQGAERPKR</sequence>
<dbReference type="Proteomes" id="UP001172155">
    <property type="component" value="Unassembled WGS sequence"/>
</dbReference>
<gene>
    <name evidence="2" type="ORF">B0T18DRAFT_492024</name>
</gene>
<organism evidence="2 3">
    <name type="scientific">Schizothecium vesticola</name>
    <dbReference type="NCBI Taxonomy" id="314040"/>
    <lineage>
        <taxon>Eukaryota</taxon>
        <taxon>Fungi</taxon>
        <taxon>Dikarya</taxon>
        <taxon>Ascomycota</taxon>
        <taxon>Pezizomycotina</taxon>
        <taxon>Sordariomycetes</taxon>
        <taxon>Sordariomycetidae</taxon>
        <taxon>Sordariales</taxon>
        <taxon>Schizotheciaceae</taxon>
        <taxon>Schizothecium</taxon>
    </lineage>
</organism>
<evidence type="ECO:0000256" key="1">
    <source>
        <dbReference type="SAM" id="MobiDB-lite"/>
    </source>
</evidence>
<keyword evidence="3" id="KW-1185">Reference proteome</keyword>
<feature type="region of interest" description="Disordered" evidence="1">
    <location>
        <begin position="1"/>
        <end position="218"/>
    </location>
</feature>
<feature type="compositionally biased region" description="Pro residues" evidence="1">
    <location>
        <begin position="1"/>
        <end position="10"/>
    </location>
</feature>
<evidence type="ECO:0000313" key="2">
    <source>
        <dbReference type="EMBL" id="KAK0737895.1"/>
    </source>
</evidence>
<evidence type="ECO:0000313" key="3">
    <source>
        <dbReference type="Proteomes" id="UP001172155"/>
    </source>
</evidence>
<feature type="compositionally biased region" description="Acidic residues" evidence="1">
    <location>
        <begin position="174"/>
        <end position="193"/>
    </location>
</feature>
<accession>A0AA40BP97</accession>
<comment type="caution">
    <text evidence="2">The sequence shown here is derived from an EMBL/GenBank/DDBJ whole genome shotgun (WGS) entry which is preliminary data.</text>
</comment>
<feature type="non-terminal residue" evidence="2">
    <location>
        <position position="1"/>
    </location>
</feature>
<name>A0AA40BP97_9PEZI</name>
<feature type="compositionally biased region" description="Basic and acidic residues" evidence="1">
    <location>
        <begin position="159"/>
        <end position="173"/>
    </location>
</feature>
<feature type="compositionally biased region" description="Acidic residues" evidence="1">
    <location>
        <begin position="131"/>
        <end position="156"/>
    </location>
</feature>
<feature type="compositionally biased region" description="Polar residues" evidence="1">
    <location>
        <begin position="88"/>
        <end position="100"/>
    </location>
</feature>
<protein>
    <submittedName>
        <fullName evidence="2">Uncharacterized protein</fullName>
    </submittedName>
</protein>
<dbReference type="AlphaFoldDB" id="A0AA40BP97"/>